<dbReference type="InterPro" id="IPR000836">
    <property type="entry name" value="PRTase_dom"/>
</dbReference>
<dbReference type="InterPro" id="IPR029057">
    <property type="entry name" value="PRTase-like"/>
</dbReference>
<protein>
    <recommendedName>
        <fullName evidence="2">Ribosome hibernation promoting factor</fullName>
        <shortName evidence="2">HPF</shortName>
    </recommendedName>
</protein>
<evidence type="ECO:0000256" key="2">
    <source>
        <dbReference type="HAMAP-Rule" id="MF_00839"/>
    </source>
</evidence>
<dbReference type="HAMAP" id="MF_00839">
    <property type="entry name" value="HPF"/>
    <property type="match status" value="1"/>
</dbReference>
<sequence>MPTLTTPQAPAPSPRPHPPAGDAGSRLLRRLWTAVRDVARVVVPVECPGCGELDVPLCGVCASLLGGPRRCEAGAPRLDRLDGRPLLPVWALAPYAGAVRGVVVGWKDRGRADLSAPLGDAVARAARELAAPLGRALAGAVPREDGAGLAVVPAPSTWASRLARGRVPVRELAVRAAGALRSSGEPLGRVDVVDALAERRGRDQVGLGARARAANVRDRVRARGAAQRCAGRPVLLVDDVLTTGATLATCESVLARAGAVVVGALVLAATPRPDAAAPGPDVRRDSTVHPGRTTMLRDVPDPRARVGVSPRSGTTGTRGRRHRRRSSGAVAGRRARTSGGDAPPGTDAVPEPVRTDAPPPRSGRRASILTEAHMEIVVVGRHTEVADRFRQHAEDKLAKVEQLAPTAQRVDVEVTRENNPRLASVRERVELTVRAKGPVVRAEAAADDRFGALDLALDKLSERLRRARDRRKDHRQYQVDPPVDVRPPSQIPEPDVPEPVPTPPEHPGDSVERELGDSPVVIREKLHQAKPMSVDDALYEMEMVGHDFFLFVDSETKRPSVAYRRHGWTYGVVQLDTSCDCV</sequence>
<evidence type="ECO:0000259" key="4">
    <source>
        <dbReference type="Pfam" id="PF16321"/>
    </source>
</evidence>
<dbReference type="NCBIfam" id="TIGR00741">
    <property type="entry name" value="yfiA"/>
    <property type="match status" value="1"/>
</dbReference>
<dbReference type="PANTHER" id="PTHR33231:SF1">
    <property type="entry name" value="30S RIBOSOMAL PROTEIN"/>
    <property type="match status" value="1"/>
</dbReference>
<feature type="region of interest" description="Disordered" evidence="3">
    <location>
        <begin position="467"/>
        <end position="513"/>
    </location>
</feature>
<keyword evidence="1 2" id="KW-0810">Translation regulation</keyword>
<proteinExistence type="inferred from homology"/>
<dbReference type="EMBL" id="BSUK01000001">
    <property type="protein sequence ID" value="GMA25167.1"/>
    <property type="molecule type" value="Genomic_DNA"/>
</dbReference>
<comment type="caution">
    <text evidence="5">The sequence shown here is derived from an EMBL/GenBank/DDBJ whole genome shotgun (WGS) entry which is preliminary data.</text>
</comment>
<comment type="similarity">
    <text evidence="2">Belongs to the HPF/YfiA ribosome-associated protein family. Long HPF subfamily.</text>
</comment>
<dbReference type="InterPro" id="IPR034694">
    <property type="entry name" value="HPF_long/plastid"/>
</dbReference>
<dbReference type="Pfam" id="PF02482">
    <property type="entry name" value="Ribosomal_S30AE"/>
    <property type="match status" value="1"/>
</dbReference>
<gene>
    <name evidence="2" type="primary">hpf</name>
    <name evidence="5" type="ORF">GCM10025864_29260</name>
</gene>
<feature type="compositionally biased region" description="Low complexity" evidence="3">
    <location>
        <begin position="327"/>
        <end position="340"/>
    </location>
</feature>
<feature type="domain" description="Sigma 54 modulation/S30EA ribosomal protein C-terminal" evidence="4">
    <location>
        <begin position="518"/>
        <end position="572"/>
    </location>
</feature>
<evidence type="ECO:0000313" key="5">
    <source>
        <dbReference type="EMBL" id="GMA25167.1"/>
    </source>
</evidence>
<dbReference type="CDD" id="cd00552">
    <property type="entry name" value="RaiA"/>
    <property type="match status" value="1"/>
</dbReference>
<feature type="region of interest" description="Disordered" evidence="3">
    <location>
        <begin position="272"/>
        <end position="366"/>
    </location>
</feature>
<feature type="region of interest" description="Disordered" evidence="3">
    <location>
        <begin position="1"/>
        <end position="23"/>
    </location>
</feature>
<dbReference type="Gene3D" id="3.30.505.50">
    <property type="entry name" value="Sigma 54 modulation/S30EA ribosomal protein, C-terminal domain"/>
    <property type="match status" value="1"/>
</dbReference>
<dbReference type="Gene3D" id="3.30.160.100">
    <property type="entry name" value="Ribosome hibernation promotion factor-like"/>
    <property type="match status" value="1"/>
</dbReference>
<evidence type="ECO:0000256" key="1">
    <source>
        <dbReference type="ARBA" id="ARBA00022845"/>
    </source>
</evidence>
<dbReference type="CDD" id="cd06223">
    <property type="entry name" value="PRTases_typeI"/>
    <property type="match status" value="1"/>
</dbReference>
<keyword evidence="2" id="KW-0963">Cytoplasm</keyword>
<dbReference type="SUPFAM" id="SSF53271">
    <property type="entry name" value="PRTase-like"/>
    <property type="match status" value="1"/>
</dbReference>
<dbReference type="InterPro" id="IPR050574">
    <property type="entry name" value="HPF/YfiA_ribosome-assoc"/>
</dbReference>
<evidence type="ECO:0000256" key="3">
    <source>
        <dbReference type="SAM" id="MobiDB-lite"/>
    </source>
</evidence>
<dbReference type="Pfam" id="PF16321">
    <property type="entry name" value="Ribosom_S30AE_C"/>
    <property type="match status" value="1"/>
</dbReference>
<comment type="subcellular location">
    <subcellularLocation>
        <location evidence="2">Cytoplasm</location>
    </subcellularLocation>
</comment>
<dbReference type="Gene3D" id="3.40.50.2020">
    <property type="match status" value="1"/>
</dbReference>
<accession>A0ABQ6I3H4</accession>
<dbReference type="Proteomes" id="UP001157091">
    <property type="component" value="Unassembled WGS sequence"/>
</dbReference>
<dbReference type="InterPro" id="IPR036567">
    <property type="entry name" value="RHF-like"/>
</dbReference>
<name>A0ABQ6I3H4_9MICO</name>
<dbReference type="PANTHER" id="PTHR33231">
    <property type="entry name" value="30S RIBOSOMAL PROTEIN"/>
    <property type="match status" value="1"/>
</dbReference>
<dbReference type="InterPro" id="IPR032528">
    <property type="entry name" value="Ribosom_S30AE_C"/>
</dbReference>
<comment type="subunit">
    <text evidence="2">Interacts with 100S ribosomes.</text>
</comment>
<dbReference type="InterPro" id="IPR003489">
    <property type="entry name" value="RHF/RaiA"/>
</dbReference>
<evidence type="ECO:0000313" key="6">
    <source>
        <dbReference type="Proteomes" id="UP001157091"/>
    </source>
</evidence>
<dbReference type="InterPro" id="IPR038416">
    <property type="entry name" value="Ribosom_S30AE_C_sf"/>
</dbReference>
<reference evidence="6" key="1">
    <citation type="journal article" date="2019" name="Int. J. Syst. Evol. Microbiol.">
        <title>The Global Catalogue of Microorganisms (GCM) 10K type strain sequencing project: providing services to taxonomists for standard genome sequencing and annotation.</title>
        <authorList>
            <consortium name="The Broad Institute Genomics Platform"/>
            <consortium name="The Broad Institute Genome Sequencing Center for Infectious Disease"/>
            <person name="Wu L."/>
            <person name="Ma J."/>
        </authorList>
    </citation>
    <scope>NUCLEOTIDE SEQUENCE [LARGE SCALE GENOMIC DNA]</scope>
    <source>
        <strain evidence="6">NBRC 106348</strain>
    </source>
</reference>
<dbReference type="SUPFAM" id="SSF69754">
    <property type="entry name" value="Ribosome binding protein Y (YfiA homologue)"/>
    <property type="match status" value="1"/>
</dbReference>
<keyword evidence="6" id="KW-1185">Reference proteome</keyword>
<feature type="compositionally biased region" description="Pro residues" evidence="3">
    <location>
        <begin position="9"/>
        <end position="19"/>
    </location>
</feature>
<feature type="compositionally biased region" description="Low complexity" evidence="3">
    <location>
        <begin position="306"/>
        <end position="317"/>
    </location>
</feature>
<comment type="function">
    <text evidence="2">Required for dimerization of active 70S ribosomes into 100S ribosomes in stationary phase; 100S ribosomes are translationally inactive and sometimes present during exponential growth.</text>
</comment>
<organism evidence="5 6">
    <name type="scientific">Luteimicrobium album</name>
    <dbReference type="NCBI Taxonomy" id="1054550"/>
    <lineage>
        <taxon>Bacteria</taxon>
        <taxon>Bacillati</taxon>
        <taxon>Actinomycetota</taxon>
        <taxon>Actinomycetes</taxon>
        <taxon>Micrococcales</taxon>
        <taxon>Luteimicrobium</taxon>
    </lineage>
</organism>